<organism evidence="1 2">
    <name type="scientific">Nocardioides cremeus</name>
    <dbReference type="NCBI Taxonomy" id="3058044"/>
    <lineage>
        <taxon>Bacteria</taxon>
        <taxon>Bacillati</taxon>
        <taxon>Actinomycetota</taxon>
        <taxon>Actinomycetes</taxon>
        <taxon>Propionibacteriales</taxon>
        <taxon>Nocardioidaceae</taxon>
        <taxon>Nocardioides</taxon>
    </lineage>
</organism>
<name>A0ABT8TSU2_9ACTN</name>
<proteinExistence type="predicted"/>
<protein>
    <submittedName>
        <fullName evidence="1">Uncharacterized protein</fullName>
    </submittedName>
</protein>
<evidence type="ECO:0000313" key="2">
    <source>
        <dbReference type="Proteomes" id="UP001168363"/>
    </source>
</evidence>
<reference evidence="1" key="1">
    <citation type="submission" date="2023-06" db="EMBL/GenBank/DDBJ databases">
        <title>Genome sequence of Nocardioides sp. SOB44.</title>
        <authorList>
            <person name="Zhang G."/>
        </authorList>
    </citation>
    <scope>NUCLEOTIDE SEQUENCE</scope>
    <source>
        <strain evidence="1">SOB44</strain>
    </source>
</reference>
<dbReference type="EMBL" id="JAULSC010000016">
    <property type="protein sequence ID" value="MDO3397015.1"/>
    <property type="molecule type" value="Genomic_DNA"/>
</dbReference>
<comment type="caution">
    <text evidence="1">The sequence shown here is derived from an EMBL/GenBank/DDBJ whole genome shotgun (WGS) entry which is preliminary data.</text>
</comment>
<gene>
    <name evidence="1" type="ORF">QWJ41_14910</name>
</gene>
<dbReference type="Proteomes" id="UP001168363">
    <property type="component" value="Unassembled WGS sequence"/>
</dbReference>
<dbReference type="RefSeq" id="WP_302709195.1">
    <property type="nucleotide sequence ID" value="NZ_JAULSC010000016.1"/>
</dbReference>
<evidence type="ECO:0000313" key="1">
    <source>
        <dbReference type="EMBL" id="MDO3397015.1"/>
    </source>
</evidence>
<accession>A0ABT8TSU2</accession>
<sequence length="106" mass="11021">MTTTLTTTCADHTWCTNTEPGDHAQFHAGDLVQLTGTPGDGWHAWPVQDRGQGVLIALESDRPGQSAVTVEATPEALAAFLAATATPEGHARLAALVAAVDQESES</sequence>
<keyword evidence="2" id="KW-1185">Reference proteome</keyword>